<evidence type="ECO:0000313" key="3">
    <source>
        <dbReference type="Proteomes" id="UP000590511"/>
    </source>
</evidence>
<proteinExistence type="predicted"/>
<reference evidence="1 4" key="2">
    <citation type="submission" date="2021-01" db="EMBL/GenBank/DDBJ databases">
        <title>Whole genome shotgun sequence of Actinoplanes lobatus NBRC 12513.</title>
        <authorList>
            <person name="Komaki H."/>
            <person name="Tamura T."/>
        </authorList>
    </citation>
    <scope>NUCLEOTIDE SEQUENCE [LARGE SCALE GENOMIC DNA]</scope>
    <source>
        <strain evidence="1 4">NBRC 12513</strain>
    </source>
</reference>
<evidence type="ECO:0000313" key="1">
    <source>
        <dbReference type="EMBL" id="GIE46396.1"/>
    </source>
</evidence>
<dbReference type="Proteomes" id="UP000631312">
    <property type="component" value="Unassembled WGS sequence"/>
</dbReference>
<organism evidence="2 3">
    <name type="scientific">Actinoplanes lobatus</name>
    <dbReference type="NCBI Taxonomy" id="113568"/>
    <lineage>
        <taxon>Bacteria</taxon>
        <taxon>Bacillati</taxon>
        <taxon>Actinomycetota</taxon>
        <taxon>Actinomycetes</taxon>
        <taxon>Micromonosporales</taxon>
        <taxon>Micromonosporaceae</taxon>
        <taxon>Actinoplanes</taxon>
    </lineage>
</organism>
<sequence>MTVYKGEAARVPEVTHLAEHGAPTACGLPWSAIPFRDTVTTTGRNATCPACRSVLSTDVVSGFRS</sequence>
<dbReference type="EMBL" id="BOMP01000206">
    <property type="protein sequence ID" value="GIE46396.1"/>
    <property type="molecule type" value="Genomic_DNA"/>
</dbReference>
<dbReference type="AlphaFoldDB" id="A0A7W7HRE8"/>
<protein>
    <submittedName>
        <fullName evidence="2">Uncharacterized protein</fullName>
    </submittedName>
</protein>
<accession>A0A7W7HRE8</accession>
<dbReference type="RefSeq" id="WP_188127641.1">
    <property type="nucleotide sequence ID" value="NZ_BOMP01000206.1"/>
</dbReference>
<gene>
    <name evidence="1" type="ORF">Alo02nite_92940</name>
    <name evidence="2" type="ORF">BJ964_009609</name>
</gene>
<evidence type="ECO:0000313" key="4">
    <source>
        <dbReference type="Proteomes" id="UP000631312"/>
    </source>
</evidence>
<evidence type="ECO:0000313" key="2">
    <source>
        <dbReference type="EMBL" id="MBB4755338.1"/>
    </source>
</evidence>
<dbReference type="Proteomes" id="UP000590511">
    <property type="component" value="Unassembled WGS sequence"/>
</dbReference>
<dbReference type="EMBL" id="JACHNC010000002">
    <property type="protein sequence ID" value="MBB4755338.1"/>
    <property type="molecule type" value="Genomic_DNA"/>
</dbReference>
<name>A0A7W7HRE8_9ACTN</name>
<reference evidence="2 3" key="1">
    <citation type="submission" date="2020-08" db="EMBL/GenBank/DDBJ databases">
        <title>Sequencing the genomes of 1000 actinobacteria strains.</title>
        <authorList>
            <person name="Klenk H.-P."/>
        </authorList>
    </citation>
    <scope>NUCLEOTIDE SEQUENCE [LARGE SCALE GENOMIC DNA]</scope>
    <source>
        <strain evidence="2 3">DSM 43150</strain>
    </source>
</reference>
<comment type="caution">
    <text evidence="2">The sequence shown here is derived from an EMBL/GenBank/DDBJ whole genome shotgun (WGS) entry which is preliminary data.</text>
</comment>
<keyword evidence="4" id="KW-1185">Reference proteome</keyword>